<organism evidence="3 4">
    <name type="scientific">Lichenibacterium minor</name>
    <dbReference type="NCBI Taxonomy" id="2316528"/>
    <lineage>
        <taxon>Bacteria</taxon>
        <taxon>Pseudomonadati</taxon>
        <taxon>Pseudomonadota</taxon>
        <taxon>Alphaproteobacteria</taxon>
        <taxon>Hyphomicrobiales</taxon>
        <taxon>Lichenihabitantaceae</taxon>
        <taxon>Lichenibacterium</taxon>
    </lineage>
</organism>
<reference evidence="3 4" key="1">
    <citation type="submission" date="2018-12" db="EMBL/GenBank/DDBJ databases">
        <authorList>
            <person name="Grouzdev D.S."/>
            <person name="Krutkina M.S."/>
        </authorList>
    </citation>
    <scope>NUCLEOTIDE SEQUENCE [LARGE SCALE GENOMIC DNA]</scope>
    <source>
        <strain evidence="3 4">RmlP026</strain>
    </source>
</reference>
<dbReference type="Pfam" id="PF02589">
    <property type="entry name" value="LUD_dom"/>
    <property type="match status" value="1"/>
</dbReference>
<evidence type="ECO:0000313" key="4">
    <source>
        <dbReference type="Proteomes" id="UP000290759"/>
    </source>
</evidence>
<evidence type="ECO:0000256" key="1">
    <source>
        <dbReference type="SAM" id="MobiDB-lite"/>
    </source>
</evidence>
<dbReference type="Gene3D" id="3.40.50.10420">
    <property type="entry name" value="NagB/RpiA/CoA transferase-like"/>
    <property type="match status" value="1"/>
</dbReference>
<dbReference type="AlphaFoldDB" id="A0A4Q2UBI3"/>
<feature type="region of interest" description="Disordered" evidence="1">
    <location>
        <begin position="1"/>
        <end position="21"/>
    </location>
</feature>
<dbReference type="InterPro" id="IPR024185">
    <property type="entry name" value="FTHF_cligase-like_sf"/>
</dbReference>
<dbReference type="Proteomes" id="UP000290759">
    <property type="component" value="Unassembled WGS sequence"/>
</dbReference>
<comment type="caution">
    <text evidence="3">The sequence shown here is derived from an EMBL/GenBank/DDBJ whole genome shotgun (WGS) entry which is preliminary data.</text>
</comment>
<dbReference type="PANTHER" id="PTHR43682:SF1">
    <property type="entry name" value="LACTATE UTILIZATION PROTEIN C"/>
    <property type="match status" value="1"/>
</dbReference>
<dbReference type="EMBL" id="QYBB01000001">
    <property type="protein sequence ID" value="RYC33962.1"/>
    <property type="molecule type" value="Genomic_DNA"/>
</dbReference>
<feature type="domain" description="LUD" evidence="2">
    <location>
        <begin position="142"/>
        <end position="239"/>
    </location>
</feature>
<accession>A0A4Q2UBI3</accession>
<evidence type="ECO:0000313" key="3">
    <source>
        <dbReference type="EMBL" id="RYC33962.1"/>
    </source>
</evidence>
<sequence length="241" mass="25268">MEGQARPAGDRRVSAAGDGSARDTVLGTVRRSLGVTGREAPRRDAVEARIALARPGVVPARGQLPDAERVALFCDKAEAAAATVERVATAADVPDAVARFLRDANLPATIRMGSDPALRSLPWHATALDTAVGPSDGSDINGLSWAYGAVAESGTLVLLSGQDNPTTLNFLPDNHVVVVAARDVAGDYEAVLARVRERYGKGLMPRTLNFVTGPSRSADIEQTLILGAHGPRRLHVVVVEA</sequence>
<evidence type="ECO:0000259" key="2">
    <source>
        <dbReference type="Pfam" id="PF02589"/>
    </source>
</evidence>
<dbReference type="PANTHER" id="PTHR43682">
    <property type="entry name" value="LACTATE UTILIZATION PROTEIN C"/>
    <property type="match status" value="1"/>
</dbReference>
<reference evidence="3 4" key="2">
    <citation type="submission" date="2019-02" db="EMBL/GenBank/DDBJ databases">
        <title>'Lichenibacterium ramalinii' gen. nov. sp. nov., 'Lichenibacterium minor' gen. nov. sp. nov.</title>
        <authorList>
            <person name="Pankratov T."/>
        </authorList>
    </citation>
    <scope>NUCLEOTIDE SEQUENCE [LARGE SCALE GENOMIC DNA]</scope>
    <source>
        <strain evidence="3 4">RmlP026</strain>
    </source>
</reference>
<keyword evidence="4" id="KW-1185">Reference proteome</keyword>
<proteinExistence type="predicted"/>
<dbReference type="InterPro" id="IPR003741">
    <property type="entry name" value="LUD_dom"/>
</dbReference>
<gene>
    <name evidence="3" type="ORF">D3273_01555</name>
</gene>
<dbReference type="InterPro" id="IPR037171">
    <property type="entry name" value="NagB/RpiA_transferase-like"/>
</dbReference>
<dbReference type="SUPFAM" id="SSF100950">
    <property type="entry name" value="NagB/RpiA/CoA transferase-like"/>
    <property type="match status" value="1"/>
</dbReference>
<name>A0A4Q2UBI3_9HYPH</name>
<dbReference type="OrthoDB" id="9794157at2"/>
<protein>
    <submittedName>
        <fullName evidence="3">Lactate utilization protein</fullName>
    </submittedName>
</protein>